<accession>A0ABU6YA06</accession>
<comment type="caution">
    <text evidence="6">The sequence shown here is derived from an EMBL/GenBank/DDBJ whole genome shotgun (WGS) entry which is preliminary data.</text>
</comment>
<dbReference type="PANTHER" id="PTHR47947">
    <property type="entry name" value="CYTOCHROME P450 82C3-RELATED"/>
    <property type="match status" value="1"/>
</dbReference>
<dbReference type="SUPFAM" id="SSF48264">
    <property type="entry name" value="Cytochrome P450"/>
    <property type="match status" value="1"/>
</dbReference>
<dbReference type="InterPro" id="IPR036396">
    <property type="entry name" value="Cyt_P450_sf"/>
</dbReference>
<keyword evidence="7" id="KW-1185">Reference proteome</keyword>
<evidence type="ECO:0000256" key="4">
    <source>
        <dbReference type="ARBA" id="ARBA00023004"/>
    </source>
</evidence>
<dbReference type="EMBL" id="JASCZI010241778">
    <property type="protein sequence ID" value="MED6206761.1"/>
    <property type="molecule type" value="Genomic_DNA"/>
</dbReference>
<gene>
    <name evidence="6" type="ORF">PIB30_029849</name>
</gene>
<evidence type="ECO:0000313" key="6">
    <source>
        <dbReference type="EMBL" id="MED6206761.1"/>
    </source>
</evidence>
<evidence type="ECO:0000256" key="2">
    <source>
        <dbReference type="ARBA" id="ARBA00022723"/>
    </source>
</evidence>
<dbReference type="Pfam" id="PF00067">
    <property type="entry name" value="p450"/>
    <property type="match status" value="1"/>
</dbReference>
<reference evidence="6 7" key="1">
    <citation type="journal article" date="2023" name="Plants (Basel)">
        <title>Bridging the Gap: Combining Genomics and Transcriptomics Approaches to Understand Stylosanthes scabra, an Orphan Legume from the Brazilian Caatinga.</title>
        <authorList>
            <person name="Ferreira-Neto J.R.C."/>
            <person name="da Silva M.D."/>
            <person name="Binneck E."/>
            <person name="de Melo N.F."/>
            <person name="da Silva R.H."/>
            <person name="de Melo A.L.T.M."/>
            <person name="Pandolfi V."/>
            <person name="Bustamante F.O."/>
            <person name="Brasileiro-Vidal A.C."/>
            <person name="Benko-Iseppon A.M."/>
        </authorList>
    </citation>
    <scope>NUCLEOTIDE SEQUENCE [LARGE SCALE GENOMIC DNA]</scope>
    <source>
        <tissue evidence="6">Leaves</tissue>
    </source>
</reference>
<evidence type="ECO:0000256" key="3">
    <source>
        <dbReference type="ARBA" id="ARBA00023002"/>
    </source>
</evidence>
<evidence type="ECO:0000256" key="1">
    <source>
        <dbReference type="ARBA" id="ARBA00022617"/>
    </source>
</evidence>
<evidence type="ECO:0000313" key="7">
    <source>
        <dbReference type="Proteomes" id="UP001341840"/>
    </source>
</evidence>
<keyword evidence="3" id="KW-0560">Oxidoreductase</keyword>
<evidence type="ECO:0000256" key="5">
    <source>
        <dbReference type="ARBA" id="ARBA00023033"/>
    </source>
</evidence>
<keyword evidence="1" id="KW-0349">Heme</keyword>
<dbReference type="PANTHER" id="PTHR47947:SF20">
    <property type="entry name" value="CYTOCHROME P450 FAMILY PROTEIN"/>
    <property type="match status" value="1"/>
</dbReference>
<dbReference type="InterPro" id="IPR001128">
    <property type="entry name" value="Cyt_P450"/>
</dbReference>
<name>A0ABU6YA06_9FABA</name>
<organism evidence="6 7">
    <name type="scientific">Stylosanthes scabra</name>
    <dbReference type="NCBI Taxonomy" id="79078"/>
    <lineage>
        <taxon>Eukaryota</taxon>
        <taxon>Viridiplantae</taxon>
        <taxon>Streptophyta</taxon>
        <taxon>Embryophyta</taxon>
        <taxon>Tracheophyta</taxon>
        <taxon>Spermatophyta</taxon>
        <taxon>Magnoliopsida</taxon>
        <taxon>eudicotyledons</taxon>
        <taxon>Gunneridae</taxon>
        <taxon>Pentapetalae</taxon>
        <taxon>rosids</taxon>
        <taxon>fabids</taxon>
        <taxon>Fabales</taxon>
        <taxon>Fabaceae</taxon>
        <taxon>Papilionoideae</taxon>
        <taxon>50 kb inversion clade</taxon>
        <taxon>dalbergioids sensu lato</taxon>
        <taxon>Dalbergieae</taxon>
        <taxon>Pterocarpus clade</taxon>
        <taxon>Stylosanthes</taxon>
    </lineage>
</organism>
<dbReference type="InterPro" id="IPR050651">
    <property type="entry name" value="Plant_Cytochrome_P450_Monoox"/>
</dbReference>
<evidence type="ECO:0008006" key="8">
    <source>
        <dbReference type="Google" id="ProtNLM"/>
    </source>
</evidence>
<keyword evidence="4" id="KW-0408">Iron</keyword>
<dbReference type="Gene3D" id="1.10.630.10">
    <property type="entry name" value="Cytochrome P450"/>
    <property type="match status" value="1"/>
</dbReference>
<sequence>MVFLKLGTRKALVVSSPEAVEECLTKNNDIIFANRPQTLASKNLNYDSKTIGSASYGDHWRSLRRLTTLELFSTNRLAMLECVREEEVQFLVKQLFQECNNAGQTQKSKV</sequence>
<feature type="non-terminal residue" evidence="6">
    <location>
        <position position="110"/>
    </location>
</feature>
<proteinExistence type="predicted"/>
<protein>
    <recommendedName>
        <fullName evidence="8">Cytochrome P450</fullName>
    </recommendedName>
</protein>
<keyword evidence="5" id="KW-0503">Monooxygenase</keyword>
<keyword evidence="2" id="KW-0479">Metal-binding</keyword>
<dbReference type="Proteomes" id="UP001341840">
    <property type="component" value="Unassembled WGS sequence"/>
</dbReference>